<accession>A0A9P4GHA6</accession>
<keyword evidence="3" id="KW-1185">Reference proteome</keyword>
<reference evidence="2" key="1">
    <citation type="submission" date="2020-01" db="EMBL/GenBank/DDBJ databases">
        <authorList>
            <consortium name="DOE Joint Genome Institute"/>
            <person name="Haridas S."/>
            <person name="Albert R."/>
            <person name="Binder M."/>
            <person name="Bloem J."/>
            <person name="Labutti K."/>
            <person name="Salamov A."/>
            <person name="Andreopoulos B."/>
            <person name="Baker S.E."/>
            <person name="Barry K."/>
            <person name="Bills G."/>
            <person name="Bluhm B.H."/>
            <person name="Cannon C."/>
            <person name="Castanera R."/>
            <person name="Culley D.E."/>
            <person name="Daum C."/>
            <person name="Ezra D."/>
            <person name="Gonzalez J.B."/>
            <person name="Henrissat B."/>
            <person name="Kuo A."/>
            <person name="Liang C."/>
            <person name="Lipzen A."/>
            <person name="Lutzoni F."/>
            <person name="Magnuson J."/>
            <person name="Mondo S."/>
            <person name="Nolan M."/>
            <person name="Ohm R."/>
            <person name="Pangilinan J."/>
            <person name="Park H.-J."/>
            <person name="Ramirez L."/>
            <person name="Alfaro M."/>
            <person name="Sun H."/>
            <person name="Tritt A."/>
            <person name="Yoshinaga Y."/>
            <person name="Zwiers L.-H."/>
            <person name="Turgeon B.G."/>
            <person name="Goodwin S.B."/>
            <person name="Spatafora J.W."/>
            <person name="Crous P.W."/>
            <person name="Grigoriev I.V."/>
        </authorList>
    </citation>
    <scope>NUCLEOTIDE SEQUENCE</scope>
    <source>
        <strain evidence="2">CBS 394.84</strain>
    </source>
</reference>
<dbReference type="EMBL" id="ML976616">
    <property type="protein sequence ID" value="KAF1845612.1"/>
    <property type="molecule type" value="Genomic_DNA"/>
</dbReference>
<proteinExistence type="predicted"/>
<dbReference type="RefSeq" id="XP_040788175.1">
    <property type="nucleotide sequence ID" value="XM_040936894.1"/>
</dbReference>
<gene>
    <name evidence="2" type="ORF">K460DRAFT_405861</name>
</gene>
<feature type="domain" description="Probable double zinc ribbon" evidence="1">
    <location>
        <begin position="89"/>
        <end position="194"/>
    </location>
</feature>
<comment type="caution">
    <text evidence="2">The sequence shown here is derived from an EMBL/GenBank/DDBJ whole genome shotgun (WGS) entry which is preliminary data.</text>
</comment>
<evidence type="ECO:0000313" key="2">
    <source>
        <dbReference type="EMBL" id="KAF1845612.1"/>
    </source>
</evidence>
<protein>
    <recommendedName>
        <fullName evidence="1">Probable double zinc ribbon domain-containing protein</fullName>
    </recommendedName>
</protein>
<dbReference type="AlphaFoldDB" id="A0A9P4GHA6"/>
<dbReference type="InterPro" id="IPR058253">
    <property type="entry name" value="Zn_ribbon_double"/>
</dbReference>
<dbReference type="GeneID" id="63854144"/>
<sequence>MSHVPQNVRENLPFLSHNPTQNNHHITIYDLKMINIIQKVLSKLDTPHPASANHDVQFRLRHQLQQLKNETLLMVAENPSSYPSDQISGTWSCDKCSHTNHIVVLPGEHPLGYLVCGGCSHILCSTCITSKIIEPWFNSGSDLRKDHGRGESTTDLPIAHAFEHADMVHWCWIQKCVCGARSRSWKKWAAYLISGGKASPAYHQAYACTEPFRCTGGL</sequence>
<name>A0A9P4GHA6_9PLEO</name>
<organism evidence="2 3">
    <name type="scientific">Cucurbitaria berberidis CBS 394.84</name>
    <dbReference type="NCBI Taxonomy" id="1168544"/>
    <lineage>
        <taxon>Eukaryota</taxon>
        <taxon>Fungi</taxon>
        <taxon>Dikarya</taxon>
        <taxon>Ascomycota</taxon>
        <taxon>Pezizomycotina</taxon>
        <taxon>Dothideomycetes</taxon>
        <taxon>Pleosporomycetidae</taxon>
        <taxon>Pleosporales</taxon>
        <taxon>Pleosporineae</taxon>
        <taxon>Cucurbitariaceae</taxon>
        <taxon>Cucurbitaria</taxon>
    </lineage>
</organism>
<evidence type="ECO:0000313" key="3">
    <source>
        <dbReference type="Proteomes" id="UP000800039"/>
    </source>
</evidence>
<evidence type="ECO:0000259" key="1">
    <source>
        <dbReference type="Pfam" id="PF26652"/>
    </source>
</evidence>
<dbReference type="Proteomes" id="UP000800039">
    <property type="component" value="Unassembled WGS sequence"/>
</dbReference>
<dbReference type="Pfam" id="PF26652">
    <property type="entry name" value="Zn_ribbon_double"/>
    <property type="match status" value="1"/>
</dbReference>